<gene>
    <name evidence="3" type="ORF">DWB85_13600</name>
</gene>
<accession>A0A3L7DXT3</accession>
<sequence length="208" mass="22770">MSSRPGSARIRSTDLNMTRELPTMLKQLLIAGSLCLATVFTSSLAHADGTGLFIAGGVNYAQLDTSIDDDIDFDDDLEALFDDKTVGYNFGAGYRFTKWLAVDAAYWDLGEFKSDKLPSGDKIGFDTSIWTVGGIVSVPLWILDIYGRGGAAMWEVDSRYIDEDGTDLYYGVGAALNVFGSIDLYLEYVRFDADEAIDTAGLGVRWTF</sequence>
<evidence type="ECO:0000256" key="1">
    <source>
        <dbReference type="ARBA" id="ARBA00022729"/>
    </source>
</evidence>
<evidence type="ECO:0000313" key="3">
    <source>
        <dbReference type="EMBL" id="RLQ21330.1"/>
    </source>
</evidence>
<feature type="domain" description="Outer membrane protein beta-barrel" evidence="2">
    <location>
        <begin position="33"/>
        <end position="208"/>
    </location>
</feature>
<dbReference type="EMBL" id="QRAN01000014">
    <property type="protein sequence ID" value="RLQ21330.1"/>
    <property type="molecule type" value="Genomic_DNA"/>
</dbReference>
<reference evidence="3 4" key="1">
    <citation type="submission" date="2018-07" db="EMBL/GenBank/DDBJ databases">
        <title>Halioglobus sp. genome submission.</title>
        <authorList>
            <person name="Ye M.-Q."/>
            <person name="Du Z.-J."/>
        </authorList>
    </citation>
    <scope>NUCLEOTIDE SEQUENCE [LARGE SCALE GENOMIC DNA]</scope>
    <source>
        <strain evidence="3 4">U0301</strain>
    </source>
</reference>
<dbReference type="InterPro" id="IPR011250">
    <property type="entry name" value="OMP/PagP_B-barrel"/>
</dbReference>
<keyword evidence="4" id="KW-1185">Reference proteome</keyword>
<dbReference type="SUPFAM" id="SSF56925">
    <property type="entry name" value="OMPA-like"/>
    <property type="match status" value="1"/>
</dbReference>
<protein>
    <recommendedName>
        <fullName evidence="2">Outer membrane protein beta-barrel domain-containing protein</fullName>
    </recommendedName>
</protein>
<dbReference type="Pfam" id="PF13505">
    <property type="entry name" value="OMP_b-brl"/>
    <property type="match status" value="1"/>
</dbReference>
<proteinExistence type="predicted"/>
<comment type="caution">
    <text evidence="3">The sequence shown here is derived from an EMBL/GenBank/DDBJ whole genome shotgun (WGS) entry which is preliminary data.</text>
</comment>
<organism evidence="3 4">
    <name type="scientific">Seongchinamella sediminis</name>
    <dbReference type="NCBI Taxonomy" id="2283635"/>
    <lineage>
        <taxon>Bacteria</taxon>
        <taxon>Pseudomonadati</taxon>
        <taxon>Pseudomonadota</taxon>
        <taxon>Gammaproteobacteria</taxon>
        <taxon>Cellvibrionales</taxon>
        <taxon>Halieaceae</taxon>
        <taxon>Seongchinamella</taxon>
    </lineage>
</organism>
<dbReference type="Proteomes" id="UP000265509">
    <property type="component" value="Unassembled WGS sequence"/>
</dbReference>
<dbReference type="OrthoDB" id="5734085at2"/>
<evidence type="ECO:0000259" key="2">
    <source>
        <dbReference type="Pfam" id="PF13505"/>
    </source>
</evidence>
<dbReference type="InterPro" id="IPR027385">
    <property type="entry name" value="Beta-barrel_OMP"/>
</dbReference>
<dbReference type="Gene3D" id="2.40.160.20">
    <property type="match status" value="1"/>
</dbReference>
<evidence type="ECO:0000313" key="4">
    <source>
        <dbReference type="Proteomes" id="UP000265509"/>
    </source>
</evidence>
<dbReference type="AlphaFoldDB" id="A0A3L7DXT3"/>
<keyword evidence="1" id="KW-0732">Signal</keyword>
<name>A0A3L7DXT3_9GAMM</name>